<reference evidence="1 2" key="1">
    <citation type="journal article" date="2021" name="Hortic Res">
        <title>High-quality reference genome and annotation aids understanding of berry development for evergreen blueberry (Vaccinium darrowii).</title>
        <authorList>
            <person name="Yu J."/>
            <person name="Hulse-Kemp A.M."/>
            <person name="Babiker E."/>
            <person name="Staton M."/>
        </authorList>
    </citation>
    <scope>NUCLEOTIDE SEQUENCE [LARGE SCALE GENOMIC DNA]</scope>
    <source>
        <strain evidence="2">cv. NJ 8807/NJ 8810</strain>
        <tissue evidence="1">Young leaf</tissue>
    </source>
</reference>
<proteinExistence type="predicted"/>
<gene>
    <name evidence="1" type="ORF">Vadar_020213</name>
</gene>
<protein>
    <submittedName>
        <fullName evidence="1">Uncharacterized protein</fullName>
    </submittedName>
</protein>
<evidence type="ECO:0000313" key="2">
    <source>
        <dbReference type="Proteomes" id="UP000828048"/>
    </source>
</evidence>
<keyword evidence="2" id="KW-1185">Reference proteome</keyword>
<comment type="caution">
    <text evidence="1">The sequence shown here is derived from an EMBL/GenBank/DDBJ whole genome shotgun (WGS) entry which is preliminary data.</text>
</comment>
<evidence type="ECO:0000313" key="1">
    <source>
        <dbReference type="EMBL" id="KAH7846969.1"/>
    </source>
</evidence>
<name>A0ACB7Y0C5_9ERIC</name>
<organism evidence="1 2">
    <name type="scientific">Vaccinium darrowii</name>
    <dbReference type="NCBI Taxonomy" id="229202"/>
    <lineage>
        <taxon>Eukaryota</taxon>
        <taxon>Viridiplantae</taxon>
        <taxon>Streptophyta</taxon>
        <taxon>Embryophyta</taxon>
        <taxon>Tracheophyta</taxon>
        <taxon>Spermatophyta</taxon>
        <taxon>Magnoliopsida</taxon>
        <taxon>eudicotyledons</taxon>
        <taxon>Gunneridae</taxon>
        <taxon>Pentapetalae</taxon>
        <taxon>asterids</taxon>
        <taxon>Ericales</taxon>
        <taxon>Ericaceae</taxon>
        <taxon>Vaccinioideae</taxon>
        <taxon>Vaccinieae</taxon>
        <taxon>Vaccinium</taxon>
    </lineage>
</organism>
<accession>A0ACB7Y0C5</accession>
<sequence>MGTEVKRTKRETTIVIVLKVGSQQEPTDMFAEMLGTQIKTFVERLYALGARKFLVNNIGPIGCTTSLRSPGSKACDEISNGHVKVYNQQLHEVLVNWLCCCGWLVGF</sequence>
<dbReference type="EMBL" id="CM037155">
    <property type="protein sequence ID" value="KAH7846969.1"/>
    <property type="molecule type" value="Genomic_DNA"/>
</dbReference>
<dbReference type="Proteomes" id="UP000828048">
    <property type="component" value="Chromosome 5"/>
</dbReference>